<feature type="transmembrane region" description="Helical" evidence="4">
    <location>
        <begin position="291"/>
        <end position="313"/>
    </location>
</feature>
<dbReference type="PANTHER" id="PTHR44858:SF1">
    <property type="entry name" value="UDP-N-ACETYLGLUCOSAMINE--PEPTIDE N-ACETYLGLUCOSAMINYLTRANSFERASE SPINDLY-RELATED"/>
    <property type="match status" value="1"/>
</dbReference>
<evidence type="ECO:0000256" key="2">
    <source>
        <dbReference type="ARBA" id="ARBA00022803"/>
    </source>
</evidence>
<dbReference type="EMBL" id="BAABIM010000003">
    <property type="protein sequence ID" value="GAA4691650.1"/>
    <property type="molecule type" value="Genomic_DNA"/>
</dbReference>
<keyword evidence="4" id="KW-0812">Transmembrane</keyword>
<dbReference type="Pfam" id="PF14559">
    <property type="entry name" value="TPR_19"/>
    <property type="match status" value="1"/>
</dbReference>
<dbReference type="PANTHER" id="PTHR44858">
    <property type="entry name" value="TETRATRICOPEPTIDE REPEAT PROTEIN 6"/>
    <property type="match status" value="1"/>
</dbReference>
<dbReference type="RefSeq" id="WP_345267642.1">
    <property type="nucleotide sequence ID" value="NZ_BAABIM010000003.1"/>
</dbReference>
<comment type="caution">
    <text evidence="5">The sequence shown here is derived from an EMBL/GenBank/DDBJ whole genome shotgun (WGS) entry which is preliminary data.</text>
</comment>
<evidence type="ECO:0000313" key="6">
    <source>
        <dbReference type="Proteomes" id="UP001500621"/>
    </source>
</evidence>
<keyword evidence="4" id="KW-1133">Transmembrane helix</keyword>
<feature type="repeat" description="TPR" evidence="3">
    <location>
        <begin position="139"/>
        <end position="172"/>
    </location>
</feature>
<dbReference type="InterPro" id="IPR050498">
    <property type="entry name" value="Ycf3"/>
</dbReference>
<gene>
    <name evidence="5" type="ORF">GCM10023226_31950</name>
</gene>
<keyword evidence="2 3" id="KW-0802">TPR repeat</keyword>
<dbReference type="InterPro" id="IPR019734">
    <property type="entry name" value="TPR_rpt"/>
</dbReference>
<dbReference type="SMART" id="SM00028">
    <property type="entry name" value="TPR"/>
    <property type="match status" value="2"/>
</dbReference>
<dbReference type="InterPro" id="IPR011990">
    <property type="entry name" value="TPR-like_helical_dom_sf"/>
</dbReference>
<keyword evidence="6" id="KW-1185">Reference proteome</keyword>
<dbReference type="Pfam" id="PF13432">
    <property type="entry name" value="TPR_16"/>
    <property type="match status" value="1"/>
</dbReference>
<sequence length="341" mass="36112">MSDPRLQRVGDLLELRRHAEARAVLQPLLAERPDDPGLHGLLAQALLGEGDHAGALAAANRVVALAPDDEWGHRIAAVTLDRMGQHLEATHAAAEAVRRAPLSWQTHKVYAQVAIDARSMGRDARAAAQRAVQLAPTEADAHFVMGLVAHRLSDDQTAVAAYRRALQIDPQHATALHNLTMLESGLRLGRSAQGLGAALRLAPDDELMRGNVDVLAARFVRRLYFAALLAFVVGLAVALAGGPDGGPTLLSVLVAAALVLGGGGYTLALARSIPVGIRRYVSGRLLRDRFLLLNVVLTASMTIAALVCCLVPGGAGWGLLLLQPIGLANVAAFVWAVTRRR</sequence>
<evidence type="ECO:0000256" key="4">
    <source>
        <dbReference type="SAM" id="Phobius"/>
    </source>
</evidence>
<name>A0ABP8WLR9_9ACTN</name>
<feature type="transmembrane region" description="Helical" evidence="4">
    <location>
        <begin position="223"/>
        <end position="242"/>
    </location>
</feature>
<evidence type="ECO:0000256" key="1">
    <source>
        <dbReference type="ARBA" id="ARBA00022737"/>
    </source>
</evidence>
<proteinExistence type="predicted"/>
<dbReference type="PROSITE" id="PS50005">
    <property type="entry name" value="TPR"/>
    <property type="match status" value="1"/>
</dbReference>
<evidence type="ECO:0008006" key="7">
    <source>
        <dbReference type="Google" id="ProtNLM"/>
    </source>
</evidence>
<feature type="transmembrane region" description="Helical" evidence="4">
    <location>
        <begin position="319"/>
        <end position="338"/>
    </location>
</feature>
<dbReference type="Gene3D" id="1.25.40.10">
    <property type="entry name" value="Tetratricopeptide repeat domain"/>
    <property type="match status" value="2"/>
</dbReference>
<dbReference type="SUPFAM" id="SSF48452">
    <property type="entry name" value="TPR-like"/>
    <property type="match status" value="1"/>
</dbReference>
<organism evidence="5 6">
    <name type="scientific">Nocardioides nanhaiensis</name>
    <dbReference type="NCBI Taxonomy" id="1476871"/>
    <lineage>
        <taxon>Bacteria</taxon>
        <taxon>Bacillati</taxon>
        <taxon>Actinomycetota</taxon>
        <taxon>Actinomycetes</taxon>
        <taxon>Propionibacteriales</taxon>
        <taxon>Nocardioidaceae</taxon>
        <taxon>Nocardioides</taxon>
    </lineage>
</organism>
<keyword evidence="1" id="KW-0677">Repeat</keyword>
<evidence type="ECO:0000256" key="3">
    <source>
        <dbReference type="PROSITE-ProRule" id="PRU00339"/>
    </source>
</evidence>
<reference evidence="6" key="1">
    <citation type="journal article" date="2019" name="Int. J. Syst. Evol. Microbiol.">
        <title>The Global Catalogue of Microorganisms (GCM) 10K type strain sequencing project: providing services to taxonomists for standard genome sequencing and annotation.</title>
        <authorList>
            <consortium name="The Broad Institute Genomics Platform"/>
            <consortium name="The Broad Institute Genome Sequencing Center for Infectious Disease"/>
            <person name="Wu L."/>
            <person name="Ma J."/>
        </authorList>
    </citation>
    <scope>NUCLEOTIDE SEQUENCE [LARGE SCALE GENOMIC DNA]</scope>
    <source>
        <strain evidence="6">JCM 18127</strain>
    </source>
</reference>
<keyword evidence="4" id="KW-0472">Membrane</keyword>
<dbReference type="Proteomes" id="UP001500621">
    <property type="component" value="Unassembled WGS sequence"/>
</dbReference>
<evidence type="ECO:0000313" key="5">
    <source>
        <dbReference type="EMBL" id="GAA4691650.1"/>
    </source>
</evidence>
<accession>A0ABP8WLR9</accession>
<feature type="transmembrane region" description="Helical" evidence="4">
    <location>
        <begin position="248"/>
        <end position="270"/>
    </location>
</feature>
<protein>
    <recommendedName>
        <fullName evidence="7">Tetratricopeptide repeat protein</fullName>
    </recommendedName>
</protein>